<evidence type="ECO:0000313" key="2">
    <source>
        <dbReference type="EMBL" id="GBP06971.1"/>
    </source>
</evidence>
<accession>A0A4C1T138</accession>
<feature type="region of interest" description="Disordered" evidence="1">
    <location>
        <begin position="40"/>
        <end position="66"/>
    </location>
</feature>
<dbReference type="EMBL" id="BGZK01000024">
    <property type="protein sequence ID" value="GBP06971.1"/>
    <property type="molecule type" value="Genomic_DNA"/>
</dbReference>
<organism evidence="2 3">
    <name type="scientific">Eumeta variegata</name>
    <name type="common">Bagworm moth</name>
    <name type="synonym">Eumeta japonica</name>
    <dbReference type="NCBI Taxonomy" id="151549"/>
    <lineage>
        <taxon>Eukaryota</taxon>
        <taxon>Metazoa</taxon>
        <taxon>Ecdysozoa</taxon>
        <taxon>Arthropoda</taxon>
        <taxon>Hexapoda</taxon>
        <taxon>Insecta</taxon>
        <taxon>Pterygota</taxon>
        <taxon>Neoptera</taxon>
        <taxon>Endopterygota</taxon>
        <taxon>Lepidoptera</taxon>
        <taxon>Glossata</taxon>
        <taxon>Ditrysia</taxon>
        <taxon>Tineoidea</taxon>
        <taxon>Psychidae</taxon>
        <taxon>Oiketicinae</taxon>
        <taxon>Eumeta</taxon>
    </lineage>
</organism>
<dbReference type="AlphaFoldDB" id="A0A4C1T138"/>
<keyword evidence="3" id="KW-1185">Reference proteome</keyword>
<proteinExistence type="predicted"/>
<dbReference type="Proteomes" id="UP000299102">
    <property type="component" value="Unassembled WGS sequence"/>
</dbReference>
<gene>
    <name evidence="2" type="ORF">EVAR_4409_1</name>
</gene>
<evidence type="ECO:0000256" key="1">
    <source>
        <dbReference type="SAM" id="MobiDB-lite"/>
    </source>
</evidence>
<sequence>MVTAAHERPQFEKSHLCVAGLLNGNTKPHRSGRRLLMKPTVVERQPSVGLSGISGERNDDENRQQG</sequence>
<name>A0A4C1T138_EUMVA</name>
<protein>
    <submittedName>
        <fullName evidence="2">Uncharacterized protein</fullName>
    </submittedName>
</protein>
<comment type="caution">
    <text evidence="2">The sequence shown here is derived from an EMBL/GenBank/DDBJ whole genome shotgun (WGS) entry which is preliminary data.</text>
</comment>
<evidence type="ECO:0000313" key="3">
    <source>
        <dbReference type="Proteomes" id="UP000299102"/>
    </source>
</evidence>
<reference evidence="2 3" key="1">
    <citation type="journal article" date="2019" name="Commun. Biol.">
        <title>The bagworm genome reveals a unique fibroin gene that provides high tensile strength.</title>
        <authorList>
            <person name="Kono N."/>
            <person name="Nakamura H."/>
            <person name="Ohtoshi R."/>
            <person name="Tomita M."/>
            <person name="Numata K."/>
            <person name="Arakawa K."/>
        </authorList>
    </citation>
    <scope>NUCLEOTIDE SEQUENCE [LARGE SCALE GENOMIC DNA]</scope>
</reference>
<feature type="compositionally biased region" description="Basic and acidic residues" evidence="1">
    <location>
        <begin position="56"/>
        <end position="66"/>
    </location>
</feature>